<feature type="domain" description="Major facilitator superfamily (MFS) profile" evidence="8">
    <location>
        <begin position="1"/>
        <end position="458"/>
    </location>
</feature>
<feature type="transmembrane region" description="Helical" evidence="7">
    <location>
        <begin position="304"/>
        <end position="325"/>
    </location>
</feature>
<evidence type="ECO:0000256" key="7">
    <source>
        <dbReference type="SAM" id="Phobius"/>
    </source>
</evidence>
<feature type="transmembrane region" description="Helical" evidence="7">
    <location>
        <begin position="42"/>
        <end position="65"/>
    </location>
</feature>
<dbReference type="InterPro" id="IPR024671">
    <property type="entry name" value="Atg22-like"/>
</dbReference>
<dbReference type="eggNOG" id="COG2270">
    <property type="taxonomic scope" value="Bacteria"/>
</dbReference>
<dbReference type="STRING" id="202789.GCA_001457435_01092"/>
<dbReference type="Proteomes" id="UP000009888">
    <property type="component" value="Unassembled WGS sequence"/>
</dbReference>
<evidence type="ECO:0000256" key="3">
    <source>
        <dbReference type="ARBA" id="ARBA00022692"/>
    </source>
</evidence>
<feature type="transmembrane region" description="Helical" evidence="7">
    <location>
        <begin position="77"/>
        <end position="96"/>
    </location>
</feature>
<feature type="transmembrane region" description="Helical" evidence="7">
    <location>
        <begin position="208"/>
        <end position="232"/>
    </location>
</feature>
<dbReference type="AlphaFoldDB" id="K9EHB6"/>
<comment type="caution">
    <text evidence="9">The sequence shown here is derived from an EMBL/GenBank/DDBJ whole genome shotgun (WGS) entry which is preliminary data.</text>
</comment>
<feature type="transmembrane region" description="Helical" evidence="7">
    <location>
        <begin position="108"/>
        <end position="126"/>
    </location>
</feature>
<reference evidence="9 10" key="1">
    <citation type="submission" date="2012-09" db="EMBL/GenBank/DDBJ databases">
        <title>The Genome Sequence of Actinobaculum massiliae ACS-171-V-COL2.</title>
        <authorList>
            <consortium name="The Broad Institute Genome Sequencing Platform"/>
            <person name="Earl A."/>
            <person name="Ward D."/>
            <person name="Feldgarden M."/>
            <person name="Gevers D."/>
            <person name="Saerens B."/>
            <person name="Vaneechoutte M."/>
            <person name="Walker B."/>
            <person name="Young S.K."/>
            <person name="Zeng Q."/>
            <person name="Gargeya S."/>
            <person name="Fitzgerald M."/>
            <person name="Haas B."/>
            <person name="Abouelleil A."/>
            <person name="Alvarado L."/>
            <person name="Arachchi H.M."/>
            <person name="Berlin A."/>
            <person name="Chapman S.B."/>
            <person name="Goldberg J."/>
            <person name="Griggs A."/>
            <person name="Gujja S."/>
            <person name="Hansen M."/>
            <person name="Howarth C."/>
            <person name="Imamovic A."/>
            <person name="Larimer J."/>
            <person name="McCowen C."/>
            <person name="Montmayeur A."/>
            <person name="Murphy C."/>
            <person name="Neiman D."/>
            <person name="Pearson M."/>
            <person name="Priest M."/>
            <person name="Roberts A."/>
            <person name="Saif S."/>
            <person name="Shea T."/>
            <person name="Sisk P."/>
            <person name="Sykes S."/>
            <person name="Wortman J."/>
            <person name="Nusbaum C."/>
            <person name="Birren B."/>
        </authorList>
    </citation>
    <scope>NUCLEOTIDE SEQUENCE [LARGE SCALE GENOMIC DNA]</scope>
    <source>
        <strain evidence="10">ACS-171-V-Col2</strain>
    </source>
</reference>
<feature type="region of interest" description="Disordered" evidence="6">
    <location>
        <begin position="1"/>
        <end position="26"/>
    </location>
</feature>
<evidence type="ECO:0000256" key="1">
    <source>
        <dbReference type="ARBA" id="ARBA00004651"/>
    </source>
</evidence>
<feature type="transmembrane region" description="Helical" evidence="7">
    <location>
        <begin position="268"/>
        <end position="298"/>
    </location>
</feature>
<dbReference type="SUPFAM" id="SSF103473">
    <property type="entry name" value="MFS general substrate transporter"/>
    <property type="match status" value="1"/>
</dbReference>
<evidence type="ECO:0000313" key="9">
    <source>
        <dbReference type="EMBL" id="EKU95266.1"/>
    </source>
</evidence>
<dbReference type="GO" id="GO:0005886">
    <property type="term" value="C:plasma membrane"/>
    <property type="evidence" value="ECO:0007669"/>
    <property type="project" value="UniProtKB-SubCell"/>
</dbReference>
<feature type="transmembrane region" description="Helical" evidence="7">
    <location>
        <begin position="430"/>
        <end position="453"/>
    </location>
</feature>
<dbReference type="PANTHER" id="PTHR23519">
    <property type="entry name" value="AUTOPHAGY-RELATED PROTEIN 22"/>
    <property type="match status" value="1"/>
</dbReference>
<dbReference type="InterPro" id="IPR036259">
    <property type="entry name" value="MFS_trans_sf"/>
</dbReference>
<accession>K9EHB6</accession>
<feature type="transmembrane region" description="Helical" evidence="7">
    <location>
        <begin position="358"/>
        <end position="374"/>
    </location>
</feature>
<evidence type="ECO:0000256" key="4">
    <source>
        <dbReference type="ARBA" id="ARBA00022989"/>
    </source>
</evidence>
<dbReference type="InterPro" id="IPR050495">
    <property type="entry name" value="ATG22/LtaA_families"/>
</dbReference>
<comment type="subcellular location">
    <subcellularLocation>
        <location evidence="1">Cell membrane</location>
        <topology evidence="1">Multi-pass membrane protein</topology>
    </subcellularLocation>
</comment>
<dbReference type="PATRIC" id="fig|883066.3.peg.1073"/>
<dbReference type="Gene3D" id="1.20.1250.20">
    <property type="entry name" value="MFS general substrate transporter like domains"/>
    <property type="match status" value="2"/>
</dbReference>
<proteinExistence type="predicted"/>
<sequence>MASQSTEPASGGHVSTSGNEKSDAPAKSGMGFLTKKVWAWSLWDWGSAAFNAVVTTFVFTPYLTAASNFGPQANTRVAWGLSLAGLVVALIAPTIGQWADRTGKKNTLLSVTTLGTIACMVGMFWAKPHSTSLLLIGIVLLAIGNILFEIGSVVYNAMVSDISKPGTVGRVSGFGWGMGYVGGIVLLLILYVGFIGPEVGWFGVTSDAGLDIRACMIACALWTLIFSAPLMISSVDTGPNGKPPVGLVGAYKQLFHQIRTLWNRDRSIVWFLLASAVYRDGLAGVFSFGGTLAAAAYGFSAGEVLIFGIAANLVAGIATMLFGFIDDRIGSRKLIILSLVLMLAAGLGVFALHSSGKAAFWVCGLVLCIFVGPVQSSSRTYLIRVTPPGLSGEMFGLYATTGRAISFLSPLMYGVAITIGAAASGVPQDLAAHFGVLGIAFVLLVGLLLFLPVHDAKPGQKRPAASPARSN</sequence>
<dbReference type="EMBL" id="AGWL01000005">
    <property type="protein sequence ID" value="EKU95266.1"/>
    <property type="molecule type" value="Genomic_DNA"/>
</dbReference>
<evidence type="ECO:0000256" key="2">
    <source>
        <dbReference type="ARBA" id="ARBA00022448"/>
    </source>
</evidence>
<evidence type="ECO:0000256" key="6">
    <source>
        <dbReference type="SAM" id="MobiDB-lite"/>
    </source>
</evidence>
<dbReference type="PANTHER" id="PTHR23519:SF1">
    <property type="entry name" value="AUTOPHAGY-RELATED PROTEIN 22"/>
    <property type="match status" value="1"/>
</dbReference>
<keyword evidence="5 7" id="KW-0472">Membrane</keyword>
<dbReference type="GO" id="GO:0022857">
    <property type="term" value="F:transmembrane transporter activity"/>
    <property type="evidence" value="ECO:0007669"/>
    <property type="project" value="InterPro"/>
</dbReference>
<feature type="transmembrane region" description="Helical" evidence="7">
    <location>
        <begin position="176"/>
        <end position="196"/>
    </location>
</feature>
<protein>
    <recommendedName>
        <fullName evidence="8">Major facilitator superfamily (MFS) profile domain-containing protein</fullName>
    </recommendedName>
</protein>
<keyword evidence="10" id="KW-1185">Reference proteome</keyword>
<organism evidence="9 10">
    <name type="scientific">Actinobaculum massiliense ACS-171-V-Col2</name>
    <dbReference type="NCBI Taxonomy" id="883066"/>
    <lineage>
        <taxon>Bacteria</taxon>
        <taxon>Bacillati</taxon>
        <taxon>Actinomycetota</taxon>
        <taxon>Actinomycetes</taxon>
        <taxon>Actinomycetales</taxon>
        <taxon>Actinomycetaceae</taxon>
        <taxon>Actinobaculum</taxon>
    </lineage>
</organism>
<dbReference type="Pfam" id="PF11700">
    <property type="entry name" value="ATG22"/>
    <property type="match status" value="1"/>
</dbReference>
<dbReference type="InterPro" id="IPR020846">
    <property type="entry name" value="MFS_dom"/>
</dbReference>
<keyword evidence="3 7" id="KW-0812">Transmembrane</keyword>
<evidence type="ECO:0000313" key="10">
    <source>
        <dbReference type="Proteomes" id="UP000009888"/>
    </source>
</evidence>
<gene>
    <name evidence="9" type="ORF">HMPREF9233_01027</name>
</gene>
<feature type="transmembrane region" description="Helical" evidence="7">
    <location>
        <begin position="132"/>
        <end position="155"/>
    </location>
</feature>
<keyword evidence="2" id="KW-0813">Transport</keyword>
<dbReference type="RefSeq" id="WP_007001233.1">
    <property type="nucleotide sequence ID" value="NZ_JH992955.1"/>
</dbReference>
<evidence type="ECO:0000259" key="8">
    <source>
        <dbReference type="PROSITE" id="PS50850"/>
    </source>
</evidence>
<keyword evidence="4 7" id="KW-1133">Transmembrane helix</keyword>
<evidence type="ECO:0000256" key="5">
    <source>
        <dbReference type="ARBA" id="ARBA00023136"/>
    </source>
</evidence>
<dbReference type="PROSITE" id="PS50850">
    <property type="entry name" value="MFS"/>
    <property type="match status" value="1"/>
</dbReference>
<feature type="transmembrane region" description="Helical" evidence="7">
    <location>
        <begin position="334"/>
        <end position="352"/>
    </location>
</feature>
<dbReference type="HOGENOM" id="CLU_017518_3_1_11"/>
<name>K9EHB6_9ACTO</name>
<feature type="transmembrane region" description="Helical" evidence="7">
    <location>
        <begin position="404"/>
        <end position="424"/>
    </location>
</feature>
<feature type="compositionally biased region" description="Polar residues" evidence="6">
    <location>
        <begin position="1"/>
        <end position="19"/>
    </location>
</feature>